<evidence type="ECO:0000313" key="2">
    <source>
        <dbReference type="Proteomes" id="UP000706580"/>
    </source>
</evidence>
<organism evidence="1 2">
    <name type="scientific">Leclercia barmai</name>
    <dbReference type="NCBI Taxonomy" id="2785629"/>
    <lineage>
        <taxon>Bacteria</taxon>
        <taxon>Pseudomonadati</taxon>
        <taxon>Pseudomonadota</taxon>
        <taxon>Gammaproteobacteria</taxon>
        <taxon>Enterobacterales</taxon>
        <taxon>Enterobacteriaceae</taxon>
        <taxon>Leclercia</taxon>
    </lineage>
</organism>
<accession>A0ABS7RVA0</accession>
<dbReference type="RefSeq" id="WP_138370256.1">
    <property type="nucleotide sequence ID" value="NZ_JADMNK010000004.1"/>
</dbReference>
<sequence>MRYSTVIKYGHRTLTLVLLLLVVCFAFYHYSQSNAYDDRLYASKQLNENTWLYITQYQGGNATVSDVFRYYLSGEYSEDPLKAVKEMKPFLTADTGTATVTKIGRLLTVRVKGKVYNFTNSVMYLSKGNAVFPVIELYASGTE</sequence>
<comment type="caution">
    <text evidence="1">The sequence shown here is derived from an EMBL/GenBank/DDBJ whole genome shotgun (WGS) entry which is preliminary data.</text>
</comment>
<proteinExistence type="predicted"/>
<dbReference type="Proteomes" id="UP000706580">
    <property type="component" value="Unassembled WGS sequence"/>
</dbReference>
<evidence type="ECO:0000313" key="1">
    <source>
        <dbReference type="EMBL" id="MBZ0058239.1"/>
    </source>
</evidence>
<reference evidence="1 2" key="1">
    <citation type="submission" date="2020-11" db="EMBL/GenBank/DDBJ databases">
        <title>Draft Genome of Enterobacter sp. strain EMC7.</title>
        <authorList>
            <person name="Barman P."/>
            <person name="Sinha S."/>
            <person name="Sen S."/>
            <person name="Chakraborty R."/>
        </authorList>
    </citation>
    <scope>NUCLEOTIDE SEQUENCE [LARGE SCALE GENOMIC DNA]</scope>
    <source>
        <strain evidence="1 2">EMC7</strain>
    </source>
</reference>
<keyword evidence="2" id="KW-1185">Reference proteome</keyword>
<dbReference type="EMBL" id="JADMNK010000004">
    <property type="protein sequence ID" value="MBZ0058239.1"/>
    <property type="molecule type" value="Genomic_DNA"/>
</dbReference>
<name>A0ABS7RVA0_9ENTR</name>
<protein>
    <submittedName>
        <fullName evidence="1">Uncharacterized protein</fullName>
    </submittedName>
</protein>
<gene>
    <name evidence="1" type="ORF">ITX56_10540</name>
</gene>